<dbReference type="OrthoDB" id="7189837at2"/>
<dbReference type="PANTHER" id="PTHR33169">
    <property type="entry name" value="PADR-FAMILY TRANSCRIPTIONAL REGULATOR"/>
    <property type="match status" value="1"/>
</dbReference>
<evidence type="ECO:0000313" key="3">
    <source>
        <dbReference type="Proteomes" id="UP000006055"/>
    </source>
</evidence>
<organism evidence="2 3">
    <name type="scientific">Desulfomonile tiedjei (strain ATCC 49306 / DSM 6799 / DCB-1)</name>
    <dbReference type="NCBI Taxonomy" id="706587"/>
    <lineage>
        <taxon>Bacteria</taxon>
        <taxon>Pseudomonadati</taxon>
        <taxon>Thermodesulfobacteriota</taxon>
        <taxon>Desulfomonilia</taxon>
        <taxon>Desulfomonilales</taxon>
        <taxon>Desulfomonilaceae</taxon>
        <taxon>Desulfomonile</taxon>
    </lineage>
</organism>
<dbReference type="Proteomes" id="UP000006055">
    <property type="component" value="Chromosome"/>
</dbReference>
<name>I4C5W1_DESTA</name>
<dbReference type="EMBL" id="CP003360">
    <property type="protein sequence ID" value="AFM24952.1"/>
    <property type="molecule type" value="Genomic_DNA"/>
</dbReference>
<dbReference type="HOGENOM" id="CLU_063440_3_2_7"/>
<dbReference type="InterPro" id="IPR036388">
    <property type="entry name" value="WH-like_DNA-bd_sf"/>
</dbReference>
<dbReference type="SUPFAM" id="SSF46785">
    <property type="entry name" value="Winged helix' DNA-binding domain"/>
    <property type="match status" value="1"/>
</dbReference>
<keyword evidence="3" id="KW-1185">Reference proteome</keyword>
<dbReference type="eggNOG" id="COG1695">
    <property type="taxonomic scope" value="Bacteria"/>
</dbReference>
<proteinExistence type="predicted"/>
<dbReference type="InterPro" id="IPR005149">
    <property type="entry name" value="Tscrpt_reg_PadR_N"/>
</dbReference>
<protein>
    <submittedName>
        <fullName evidence="2">Putative transcriptional regulator</fullName>
    </submittedName>
</protein>
<dbReference type="KEGG" id="dti:Desti_2262"/>
<reference evidence="3" key="1">
    <citation type="submission" date="2012-06" db="EMBL/GenBank/DDBJ databases">
        <title>Complete sequence of chromosome of Desulfomonile tiedjei DSM 6799.</title>
        <authorList>
            <person name="Lucas S."/>
            <person name="Copeland A."/>
            <person name="Lapidus A."/>
            <person name="Glavina del Rio T."/>
            <person name="Dalin E."/>
            <person name="Tice H."/>
            <person name="Bruce D."/>
            <person name="Goodwin L."/>
            <person name="Pitluck S."/>
            <person name="Peters L."/>
            <person name="Ovchinnikova G."/>
            <person name="Zeytun A."/>
            <person name="Lu M."/>
            <person name="Kyrpides N."/>
            <person name="Mavromatis K."/>
            <person name="Ivanova N."/>
            <person name="Brettin T."/>
            <person name="Detter J.C."/>
            <person name="Han C."/>
            <person name="Larimer F."/>
            <person name="Land M."/>
            <person name="Hauser L."/>
            <person name="Markowitz V."/>
            <person name="Cheng J.-F."/>
            <person name="Hugenholtz P."/>
            <person name="Woyke T."/>
            <person name="Wu D."/>
            <person name="Spring S."/>
            <person name="Schroeder M."/>
            <person name="Brambilla E."/>
            <person name="Klenk H.-P."/>
            <person name="Eisen J.A."/>
        </authorList>
    </citation>
    <scope>NUCLEOTIDE SEQUENCE [LARGE SCALE GENOMIC DNA]</scope>
    <source>
        <strain evidence="3">ATCC 49306 / DSM 6799 / DCB-1</strain>
    </source>
</reference>
<dbReference type="Pfam" id="PF03551">
    <property type="entry name" value="PadR"/>
    <property type="match status" value="1"/>
</dbReference>
<dbReference type="Gene3D" id="1.10.10.10">
    <property type="entry name" value="Winged helix-like DNA-binding domain superfamily/Winged helix DNA-binding domain"/>
    <property type="match status" value="1"/>
</dbReference>
<evidence type="ECO:0000259" key="1">
    <source>
        <dbReference type="Pfam" id="PF03551"/>
    </source>
</evidence>
<dbReference type="PANTHER" id="PTHR33169:SF14">
    <property type="entry name" value="TRANSCRIPTIONAL REGULATOR RV3488"/>
    <property type="match status" value="1"/>
</dbReference>
<sequence>MEPNEFFSGFIRLHVLHHASEEPIFGLGILEELGSHGYKISPGTMYPLLHRMEERGLLLSEKELNNGKFRRLYKTTELGKTVLDEAKEKLIELFGELFGLETAQTKPSSKTPRNGNKD</sequence>
<dbReference type="RefSeq" id="WP_014810095.1">
    <property type="nucleotide sequence ID" value="NC_018025.1"/>
</dbReference>
<dbReference type="InterPro" id="IPR052509">
    <property type="entry name" value="Metal_resp_DNA-bind_regulator"/>
</dbReference>
<evidence type="ECO:0000313" key="2">
    <source>
        <dbReference type="EMBL" id="AFM24952.1"/>
    </source>
</evidence>
<accession>I4C5W1</accession>
<feature type="domain" description="Transcription regulator PadR N-terminal" evidence="1">
    <location>
        <begin position="15"/>
        <end position="84"/>
    </location>
</feature>
<gene>
    <name evidence="2" type="ordered locus">Desti_2262</name>
</gene>
<dbReference type="AlphaFoldDB" id="I4C5W1"/>
<dbReference type="InterPro" id="IPR036390">
    <property type="entry name" value="WH_DNA-bd_sf"/>
</dbReference>